<feature type="region of interest" description="Disordered" evidence="1">
    <location>
        <begin position="156"/>
        <end position="180"/>
    </location>
</feature>
<name>A0AAE0IRV9_9PEZI</name>
<reference evidence="3" key="2">
    <citation type="submission" date="2023-06" db="EMBL/GenBank/DDBJ databases">
        <authorList>
            <consortium name="Lawrence Berkeley National Laboratory"/>
            <person name="Haridas S."/>
            <person name="Hensen N."/>
            <person name="Bonometti L."/>
            <person name="Westerberg I."/>
            <person name="Brannstrom I.O."/>
            <person name="Guillou S."/>
            <person name="Cros-Aarteil S."/>
            <person name="Calhoun S."/>
            <person name="Kuo A."/>
            <person name="Mondo S."/>
            <person name="Pangilinan J."/>
            <person name="Riley R."/>
            <person name="Labutti K."/>
            <person name="Andreopoulos B."/>
            <person name="Lipzen A."/>
            <person name="Chen C."/>
            <person name="Yanf M."/>
            <person name="Daum C."/>
            <person name="Ng V."/>
            <person name="Clum A."/>
            <person name="Steindorff A."/>
            <person name="Ohm R."/>
            <person name="Martin F."/>
            <person name="Silar P."/>
            <person name="Natvig D."/>
            <person name="Lalanne C."/>
            <person name="Gautier V."/>
            <person name="Ament-Velasquez S.L."/>
            <person name="Kruys A."/>
            <person name="Hutchinson M.I."/>
            <person name="Powell A.J."/>
            <person name="Barry K."/>
            <person name="Miller A.N."/>
            <person name="Grigoriev I.V."/>
            <person name="Debuchy R."/>
            <person name="Gladieux P."/>
            <person name="Thoren M.H."/>
            <person name="Johannesson H."/>
        </authorList>
    </citation>
    <scope>NUCLEOTIDE SEQUENCE</scope>
    <source>
        <strain evidence="3">CBS 118394</strain>
    </source>
</reference>
<keyword evidence="2" id="KW-0732">Signal</keyword>
<comment type="caution">
    <text evidence="3">The sequence shown here is derived from an EMBL/GenBank/DDBJ whole genome shotgun (WGS) entry which is preliminary data.</text>
</comment>
<keyword evidence="4" id="KW-1185">Reference proteome</keyword>
<proteinExistence type="predicted"/>
<feature type="compositionally biased region" description="Polar residues" evidence="1">
    <location>
        <begin position="164"/>
        <end position="180"/>
    </location>
</feature>
<gene>
    <name evidence="3" type="ORF">B0H66DRAFT_23425</name>
</gene>
<sequence length="180" mass="19025">MYLKTAFLFSMVVSAIALPTSSPKTVKRAAILDVQDYSDFQISDGVAGNALAEVQAKFPIDESDLANVDPEDLAIIKAARQTAENAETEAGGFNEAIEAAGGTKTAAGKVLQVGKIKNKVLKLKLFSLALQIDQAQGKDTADKLAETLTKLNNNIKQDEAAAGQPSQSVDFQGSSQPKKL</sequence>
<feature type="chain" id="PRO_5042091200" description="Small secreted protein" evidence="2">
    <location>
        <begin position="18"/>
        <end position="180"/>
    </location>
</feature>
<dbReference type="AlphaFoldDB" id="A0AAE0IRV9"/>
<evidence type="ECO:0000313" key="3">
    <source>
        <dbReference type="EMBL" id="KAK3329406.1"/>
    </source>
</evidence>
<evidence type="ECO:0000256" key="2">
    <source>
        <dbReference type="SAM" id="SignalP"/>
    </source>
</evidence>
<evidence type="ECO:0000313" key="4">
    <source>
        <dbReference type="Proteomes" id="UP001283341"/>
    </source>
</evidence>
<dbReference type="EMBL" id="JAUEDM010000001">
    <property type="protein sequence ID" value="KAK3329406.1"/>
    <property type="molecule type" value="Genomic_DNA"/>
</dbReference>
<dbReference type="PANTHER" id="PTHR38849:SF1">
    <property type="entry name" value="SMALL SECRETED PROTEIN"/>
    <property type="match status" value="1"/>
</dbReference>
<organism evidence="3 4">
    <name type="scientific">Apodospora peruviana</name>
    <dbReference type="NCBI Taxonomy" id="516989"/>
    <lineage>
        <taxon>Eukaryota</taxon>
        <taxon>Fungi</taxon>
        <taxon>Dikarya</taxon>
        <taxon>Ascomycota</taxon>
        <taxon>Pezizomycotina</taxon>
        <taxon>Sordariomycetes</taxon>
        <taxon>Sordariomycetidae</taxon>
        <taxon>Sordariales</taxon>
        <taxon>Lasiosphaeriaceae</taxon>
        <taxon>Apodospora</taxon>
    </lineage>
</organism>
<dbReference type="Proteomes" id="UP001283341">
    <property type="component" value="Unassembled WGS sequence"/>
</dbReference>
<evidence type="ECO:0000256" key="1">
    <source>
        <dbReference type="SAM" id="MobiDB-lite"/>
    </source>
</evidence>
<feature type="signal peptide" evidence="2">
    <location>
        <begin position="1"/>
        <end position="17"/>
    </location>
</feature>
<reference evidence="3" key="1">
    <citation type="journal article" date="2023" name="Mol. Phylogenet. Evol.">
        <title>Genome-scale phylogeny and comparative genomics of the fungal order Sordariales.</title>
        <authorList>
            <person name="Hensen N."/>
            <person name="Bonometti L."/>
            <person name="Westerberg I."/>
            <person name="Brannstrom I.O."/>
            <person name="Guillou S."/>
            <person name="Cros-Aarteil S."/>
            <person name="Calhoun S."/>
            <person name="Haridas S."/>
            <person name="Kuo A."/>
            <person name="Mondo S."/>
            <person name="Pangilinan J."/>
            <person name="Riley R."/>
            <person name="LaButti K."/>
            <person name="Andreopoulos B."/>
            <person name="Lipzen A."/>
            <person name="Chen C."/>
            <person name="Yan M."/>
            <person name="Daum C."/>
            <person name="Ng V."/>
            <person name="Clum A."/>
            <person name="Steindorff A."/>
            <person name="Ohm R.A."/>
            <person name="Martin F."/>
            <person name="Silar P."/>
            <person name="Natvig D.O."/>
            <person name="Lalanne C."/>
            <person name="Gautier V."/>
            <person name="Ament-Velasquez S.L."/>
            <person name="Kruys A."/>
            <person name="Hutchinson M.I."/>
            <person name="Powell A.J."/>
            <person name="Barry K."/>
            <person name="Miller A.N."/>
            <person name="Grigoriev I.V."/>
            <person name="Debuchy R."/>
            <person name="Gladieux P."/>
            <person name="Hiltunen Thoren M."/>
            <person name="Johannesson H."/>
        </authorList>
    </citation>
    <scope>NUCLEOTIDE SEQUENCE</scope>
    <source>
        <strain evidence="3">CBS 118394</strain>
    </source>
</reference>
<protein>
    <recommendedName>
        <fullName evidence="5">Small secreted protein</fullName>
    </recommendedName>
</protein>
<dbReference type="PANTHER" id="PTHR38849">
    <property type="entry name" value="SMALL SECRETED PROTEIN"/>
    <property type="match status" value="1"/>
</dbReference>
<accession>A0AAE0IRV9</accession>
<evidence type="ECO:0008006" key="5">
    <source>
        <dbReference type="Google" id="ProtNLM"/>
    </source>
</evidence>